<evidence type="ECO:0000313" key="2">
    <source>
        <dbReference type="EMBL" id="GMF32052.1"/>
    </source>
</evidence>
<gene>
    <name evidence="2" type="ORF">Pfra01_000752200</name>
</gene>
<name>A0A9W6X5P7_9STRA</name>
<reference evidence="2" key="1">
    <citation type="submission" date="2023-04" db="EMBL/GenBank/DDBJ databases">
        <title>Phytophthora fragariaefolia NBRC 109709.</title>
        <authorList>
            <person name="Ichikawa N."/>
            <person name="Sato H."/>
            <person name="Tonouchi N."/>
        </authorList>
    </citation>
    <scope>NUCLEOTIDE SEQUENCE</scope>
    <source>
        <strain evidence="2">NBRC 109709</strain>
    </source>
</reference>
<evidence type="ECO:0000313" key="3">
    <source>
        <dbReference type="Proteomes" id="UP001165121"/>
    </source>
</evidence>
<organism evidence="2 3">
    <name type="scientific">Phytophthora fragariaefolia</name>
    <dbReference type="NCBI Taxonomy" id="1490495"/>
    <lineage>
        <taxon>Eukaryota</taxon>
        <taxon>Sar</taxon>
        <taxon>Stramenopiles</taxon>
        <taxon>Oomycota</taxon>
        <taxon>Peronosporomycetes</taxon>
        <taxon>Peronosporales</taxon>
        <taxon>Peronosporaceae</taxon>
        <taxon>Phytophthora</taxon>
    </lineage>
</organism>
<dbReference type="Proteomes" id="UP001165121">
    <property type="component" value="Unassembled WGS sequence"/>
</dbReference>
<accession>A0A9W6X5P7</accession>
<sequence>MRNRFRNWNPRVIVSDHHTCTLFEVTARPAPSADAATERQIEVKVETGTKGRPAPSPDVATECSSPRPRPAPSPRAPSAAPAPASCAAAATGVTFKVAHHLVRHREFEVKVQTSPKCRRCHRVFQSRAEAKPQRDATLVMSSAPAAVRQAIENWTEVGPFRRQPAQPGETSFIFD</sequence>
<comment type="caution">
    <text evidence="2">The sequence shown here is derived from an EMBL/GenBank/DDBJ whole genome shotgun (WGS) entry which is preliminary data.</text>
</comment>
<evidence type="ECO:0000256" key="1">
    <source>
        <dbReference type="SAM" id="MobiDB-lite"/>
    </source>
</evidence>
<dbReference type="EMBL" id="BSXT01000665">
    <property type="protein sequence ID" value="GMF32052.1"/>
    <property type="molecule type" value="Genomic_DNA"/>
</dbReference>
<dbReference type="AlphaFoldDB" id="A0A9W6X5P7"/>
<feature type="region of interest" description="Disordered" evidence="1">
    <location>
        <begin position="45"/>
        <end position="83"/>
    </location>
</feature>
<protein>
    <submittedName>
        <fullName evidence="2">Unnamed protein product</fullName>
    </submittedName>
</protein>
<proteinExistence type="predicted"/>
<keyword evidence="3" id="KW-1185">Reference proteome</keyword>